<dbReference type="SUPFAM" id="SSF56112">
    <property type="entry name" value="Protein kinase-like (PK-like)"/>
    <property type="match status" value="1"/>
</dbReference>
<gene>
    <name evidence="3" type="ORF">H1R20_g11935</name>
</gene>
<dbReference type="InterPro" id="IPR011009">
    <property type="entry name" value="Kinase-like_dom_sf"/>
</dbReference>
<feature type="non-terminal residue" evidence="3">
    <location>
        <position position="776"/>
    </location>
</feature>
<dbReference type="EMBL" id="JANBPK010001193">
    <property type="protein sequence ID" value="KAJ2925159.1"/>
    <property type="molecule type" value="Genomic_DNA"/>
</dbReference>
<protein>
    <recommendedName>
        <fullName evidence="2">Protein kinase domain-containing protein</fullName>
    </recommendedName>
</protein>
<dbReference type="OrthoDB" id="2739948at2759"/>
<evidence type="ECO:0000256" key="1">
    <source>
        <dbReference type="SAM" id="MobiDB-lite"/>
    </source>
</evidence>
<evidence type="ECO:0000313" key="3">
    <source>
        <dbReference type="EMBL" id="KAJ2925159.1"/>
    </source>
</evidence>
<dbReference type="Pfam" id="PF17667">
    <property type="entry name" value="Pkinase_fungal"/>
    <property type="match status" value="1"/>
</dbReference>
<dbReference type="PANTHER" id="PTHR38248:SF2">
    <property type="entry name" value="FUNK1 11"/>
    <property type="match status" value="1"/>
</dbReference>
<keyword evidence="4" id="KW-1185">Reference proteome</keyword>
<accession>A0A9W8J0G0</accession>
<feature type="region of interest" description="Disordered" evidence="1">
    <location>
        <begin position="1"/>
        <end position="34"/>
    </location>
</feature>
<dbReference type="PROSITE" id="PS00109">
    <property type="entry name" value="PROTEIN_KINASE_TYR"/>
    <property type="match status" value="1"/>
</dbReference>
<comment type="caution">
    <text evidence="3">The sequence shown here is derived from an EMBL/GenBank/DDBJ whole genome shotgun (WGS) entry which is preliminary data.</text>
</comment>
<dbReference type="PROSITE" id="PS50011">
    <property type="entry name" value="PROTEIN_KINASE_DOM"/>
    <property type="match status" value="1"/>
</dbReference>
<reference evidence="3" key="1">
    <citation type="submission" date="2022-06" db="EMBL/GenBank/DDBJ databases">
        <title>Genome Sequence of Candolleomyces eurysporus.</title>
        <authorList>
            <person name="Buettner E."/>
        </authorList>
    </citation>
    <scope>NUCLEOTIDE SEQUENCE</scope>
    <source>
        <strain evidence="3">VTCC 930004</strain>
    </source>
</reference>
<name>A0A9W8J0G0_9AGAR</name>
<dbReference type="InterPro" id="IPR008266">
    <property type="entry name" value="Tyr_kinase_AS"/>
</dbReference>
<dbReference type="GO" id="GO:0004672">
    <property type="term" value="F:protein kinase activity"/>
    <property type="evidence" value="ECO:0007669"/>
    <property type="project" value="InterPro"/>
</dbReference>
<dbReference type="Proteomes" id="UP001140091">
    <property type="component" value="Unassembled WGS sequence"/>
</dbReference>
<dbReference type="InterPro" id="IPR040976">
    <property type="entry name" value="Pkinase_fungal"/>
</dbReference>
<feature type="domain" description="Protein kinase" evidence="2">
    <location>
        <begin position="326"/>
        <end position="628"/>
    </location>
</feature>
<dbReference type="AlphaFoldDB" id="A0A9W8J0G0"/>
<organism evidence="3 4">
    <name type="scientific">Candolleomyces eurysporus</name>
    <dbReference type="NCBI Taxonomy" id="2828524"/>
    <lineage>
        <taxon>Eukaryota</taxon>
        <taxon>Fungi</taxon>
        <taxon>Dikarya</taxon>
        <taxon>Basidiomycota</taxon>
        <taxon>Agaricomycotina</taxon>
        <taxon>Agaricomycetes</taxon>
        <taxon>Agaricomycetidae</taxon>
        <taxon>Agaricales</taxon>
        <taxon>Agaricineae</taxon>
        <taxon>Psathyrellaceae</taxon>
        <taxon>Candolleomyces</taxon>
    </lineage>
</organism>
<proteinExistence type="predicted"/>
<dbReference type="PANTHER" id="PTHR38248">
    <property type="entry name" value="FUNK1 6"/>
    <property type="match status" value="1"/>
</dbReference>
<dbReference type="Gene3D" id="1.10.510.10">
    <property type="entry name" value="Transferase(Phosphotransferase) domain 1"/>
    <property type="match status" value="1"/>
</dbReference>
<evidence type="ECO:0000259" key="2">
    <source>
        <dbReference type="PROSITE" id="PS50011"/>
    </source>
</evidence>
<feature type="region of interest" description="Disordered" evidence="1">
    <location>
        <begin position="732"/>
        <end position="776"/>
    </location>
</feature>
<dbReference type="InterPro" id="IPR000719">
    <property type="entry name" value="Prot_kinase_dom"/>
</dbReference>
<evidence type="ECO:0000313" key="4">
    <source>
        <dbReference type="Proteomes" id="UP001140091"/>
    </source>
</evidence>
<dbReference type="GO" id="GO:0005524">
    <property type="term" value="F:ATP binding"/>
    <property type="evidence" value="ECO:0007669"/>
    <property type="project" value="InterPro"/>
</dbReference>
<sequence length="776" mass="88075">MTTDASPLKKGGPYSASSSDFMTERSRPLSKQQQMRYRLSMEGKCILYSYDDMMNRYVHAPENRESPKFELSPSLKKLREDILDGKIQEKLMYKPLSETINSWLAGTEFTLVITEDKQDSKDQTRQRIDGGIYRGEEAPSHEQRPNWEALDAGMEVKRHHTSDPFSDHSATNFVPTSMHGQEALGQIMSYSSLTFVYQHRTHHFTLLILGVQARIVRWDRAGVVFSEAFDYFDYPEKLGSFVWCYAHMTDAQRGHDPTVERILSTHDQHKLIERRAASPRRSPQGHALDDHVTKLFRKTVEVGQRYKLDVGEGCERRTFLVGQPHICSPVLAGRGTRGYIAIDAQDPEGPFVFLKDTWRVASDALEPEGRTLETLNQPGPETEPDWTGIPTLVCHGDVGDQETDSQKLWQELHPGEECPLRTHRHYRLVVKEVGLRITEFVNGYEMIMLIIEAILAHEYAYKKGFIHRDISAGNVLIVVDEKVNEHGDLISDRHGFLTDWELAKRVSDTSPRQQERTGTWQFLSADILSNPRKAVKISHEMESFFHLMIWLAIQYLPHNAVDVSGFVTDYFDAYTPAQDTTSFPSCGRYKMSVMQSGIISIGTSEWLKFFCEANPTSPHSTSTIHPINAIITTLLSKFRSRYTLLLAPPPEPPRRRAGSSNPRGNITQLLAAHRSKQPASTTRAPADRAVLLQDEQDLEDHTLFAGMIAEHIEDPEVWPSSDKTEPQLLYGDRIREPLPSSAVPLSRGLKRTHQSMTDADDQQPKRTRSRGGPLSS</sequence>